<feature type="domain" description="Polysaccharide biosynthesis protein CapD-like" evidence="3">
    <location>
        <begin position="284"/>
        <end position="581"/>
    </location>
</feature>
<keyword evidence="2" id="KW-0472">Membrane</keyword>
<dbReference type="eggNOG" id="COG1086">
    <property type="taxonomic scope" value="Bacteria"/>
</dbReference>
<accession>A4BUR9</accession>
<name>A4BUR9_9GAMM</name>
<gene>
    <name evidence="4" type="ORF">NB231_01693</name>
</gene>
<keyword evidence="2" id="KW-1133">Transmembrane helix</keyword>
<dbReference type="InterPro" id="IPR036291">
    <property type="entry name" value="NAD(P)-bd_dom_sf"/>
</dbReference>
<evidence type="ECO:0000313" key="5">
    <source>
        <dbReference type="Proteomes" id="UP000003374"/>
    </source>
</evidence>
<dbReference type="PANTHER" id="PTHR43318">
    <property type="entry name" value="UDP-N-ACETYLGLUCOSAMINE 4,6-DEHYDRATASE"/>
    <property type="match status" value="1"/>
</dbReference>
<dbReference type="EMBL" id="AAOF01000020">
    <property type="protein sequence ID" value="EAR20523.1"/>
    <property type="molecule type" value="Genomic_DNA"/>
</dbReference>
<dbReference type="AlphaFoldDB" id="A4BUR9"/>
<dbReference type="Pfam" id="PF02719">
    <property type="entry name" value="Polysacc_synt_2"/>
    <property type="match status" value="1"/>
</dbReference>
<comment type="caution">
    <text evidence="4">The sequence shown here is derived from an EMBL/GenBank/DDBJ whole genome shotgun (WGS) entry which is preliminary data.</text>
</comment>
<protein>
    <submittedName>
        <fullName evidence="4">Polysaccharide biosynthesis protein</fullName>
    </submittedName>
</protein>
<feature type="transmembrane region" description="Helical" evidence="2">
    <location>
        <begin position="48"/>
        <end position="69"/>
    </location>
</feature>
<dbReference type="RefSeq" id="WP_004999226.1">
    <property type="nucleotide sequence ID" value="NZ_CH672427.1"/>
</dbReference>
<organism evidence="4 5">
    <name type="scientific">Nitrococcus mobilis Nb-231</name>
    <dbReference type="NCBI Taxonomy" id="314278"/>
    <lineage>
        <taxon>Bacteria</taxon>
        <taxon>Pseudomonadati</taxon>
        <taxon>Pseudomonadota</taxon>
        <taxon>Gammaproteobacteria</taxon>
        <taxon>Chromatiales</taxon>
        <taxon>Ectothiorhodospiraceae</taxon>
        <taxon>Nitrococcus</taxon>
    </lineage>
</organism>
<keyword evidence="5" id="KW-1185">Reference proteome</keyword>
<dbReference type="Gene3D" id="3.40.50.720">
    <property type="entry name" value="NAD(P)-binding Rossmann-like Domain"/>
    <property type="match status" value="2"/>
</dbReference>
<feature type="transmembrane region" description="Helical" evidence="2">
    <location>
        <begin position="112"/>
        <end position="130"/>
    </location>
</feature>
<reference evidence="4 5" key="1">
    <citation type="submission" date="2006-02" db="EMBL/GenBank/DDBJ databases">
        <authorList>
            <person name="Waterbury J."/>
            <person name="Ferriera S."/>
            <person name="Johnson J."/>
            <person name="Kravitz S."/>
            <person name="Halpern A."/>
            <person name="Remington K."/>
            <person name="Beeson K."/>
            <person name="Tran B."/>
            <person name="Rogers Y.-H."/>
            <person name="Friedman R."/>
            <person name="Venter J.C."/>
        </authorList>
    </citation>
    <scope>NUCLEOTIDE SEQUENCE [LARGE SCALE GENOMIC DNA]</scope>
    <source>
        <strain evidence="4 5">Nb-231</strain>
    </source>
</reference>
<dbReference type="OrthoDB" id="9803111at2"/>
<evidence type="ECO:0000256" key="2">
    <source>
        <dbReference type="SAM" id="Phobius"/>
    </source>
</evidence>
<dbReference type="Pfam" id="PF13727">
    <property type="entry name" value="CoA_binding_3"/>
    <property type="match status" value="1"/>
</dbReference>
<dbReference type="SUPFAM" id="SSF53335">
    <property type="entry name" value="S-adenosyl-L-methionine-dependent methyltransferases"/>
    <property type="match status" value="1"/>
</dbReference>
<dbReference type="SUPFAM" id="SSF51735">
    <property type="entry name" value="NAD(P)-binding Rossmann-fold domains"/>
    <property type="match status" value="1"/>
</dbReference>
<evidence type="ECO:0000313" key="4">
    <source>
        <dbReference type="EMBL" id="EAR20523.1"/>
    </source>
</evidence>
<proteinExistence type="inferred from homology"/>
<feature type="transmembrane region" description="Helical" evidence="2">
    <location>
        <begin position="15"/>
        <end position="36"/>
    </location>
</feature>
<comment type="similarity">
    <text evidence="1">Belongs to the polysaccharide synthase family.</text>
</comment>
<feature type="transmembrane region" description="Helical" evidence="2">
    <location>
        <begin position="81"/>
        <end position="100"/>
    </location>
</feature>
<dbReference type="Proteomes" id="UP000003374">
    <property type="component" value="Unassembled WGS sequence"/>
</dbReference>
<evidence type="ECO:0000256" key="1">
    <source>
        <dbReference type="ARBA" id="ARBA00007430"/>
    </source>
</evidence>
<dbReference type="HOGENOM" id="CLU_013560_6_2_6"/>
<dbReference type="InterPro" id="IPR003869">
    <property type="entry name" value="Polysac_CapD-like"/>
</dbReference>
<dbReference type="InterPro" id="IPR029063">
    <property type="entry name" value="SAM-dependent_MTases_sf"/>
</dbReference>
<dbReference type="PANTHER" id="PTHR43318:SF1">
    <property type="entry name" value="POLYSACCHARIDE BIOSYNTHESIS PROTEIN EPSC-RELATED"/>
    <property type="match status" value="1"/>
</dbReference>
<sequence>MHRKLAALPRRTKQLIMVGADMAMLPLAVWSAFALRFGTVAPPYLDRFWWLFIATPLLTIPILYALGLYRAIVRYMSTQAVFAVVNGVGLSALLIIAMSLMLDMRGLPRSVVLLYALFALLYIGGSRFLIRTSLQSLIRRRTNKEPVVIYGAGAAGLQSAAALLNGNEYEPVAFVDDNPALQGMVMHGIKVHSPELLSKLAAALEVSYVLLAMPSLSRLRRNAILDRLEPLPVRVKTLPGLADLVSGAARVDEFREVDIEDLLGRDPVIPQQRLLGQCIHGKVVMVTGAGGTIGSELCRQILRLAPQALILYELSEPALYRIEQELQRIVQAEGIAAEVVPLLGSVTERAMLRRVMSGWGVHTVYHAAAYKHVPIVEHNYISGVRNNIFGTWYAAEAALAAGVERFVLVSTDKAVRPTNVMGASKRLAELVLQGLHDRGTREGGPATRFCMVRFGNVLGSSGSVVPLFREQIQSGGPVTVTDPEVTRYFMTIPEATALVIQAGAMGQGGDVFVLDMGDSVKIVDLARRMIHLAGYEVCDEENPDGDIAITFTGLRPGEKLYEELLIGAVDAPTQHPMIRQAQESFQPWPQLQPHLDKLLRACDRFNCEAVRKLLLESVSGFQPTPDIHDLIWQREPRPSVAIVRHIEEGLAVAASRAQPPKS</sequence>
<dbReference type="InterPro" id="IPR051203">
    <property type="entry name" value="Polysaccharide_Synthase-Rel"/>
</dbReference>
<dbReference type="CDD" id="cd05237">
    <property type="entry name" value="UDP_invert_4-6DH_SDR_e"/>
    <property type="match status" value="1"/>
</dbReference>
<keyword evidence="2" id="KW-0812">Transmembrane</keyword>
<evidence type="ECO:0000259" key="3">
    <source>
        <dbReference type="Pfam" id="PF02719"/>
    </source>
</evidence>
<dbReference type="STRING" id="314278.NB231_01693"/>